<dbReference type="STRING" id="694270.A0A395S5E6"/>
<dbReference type="PANTHER" id="PTHR15074">
    <property type="entry name" value="METHYL-CPG-BINDING PROTEIN"/>
    <property type="match status" value="1"/>
</dbReference>
<keyword evidence="4" id="KW-1185">Reference proteome</keyword>
<gene>
    <name evidence="3" type="ORF">FLONG3_8570</name>
</gene>
<keyword evidence="2" id="KW-0539">Nucleus</keyword>
<dbReference type="Proteomes" id="UP000266234">
    <property type="component" value="Unassembled WGS sequence"/>
</dbReference>
<organism evidence="3 4">
    <name type="scientific">Fusarium longipes</name>
    <dbReference type="NCBI Taxonomy" id="694270"/>
    <lineage>
        <taxon>Eukaryota</taxon>
        <taxon>Fungi</taxon>
        <taxon>Dikarya</taxon>
        <taxon>Ascomycota</taxon>
        <taxon>Pezizomycotina</taxon>
        <taxon>Sordariomycetes</taxon>
        <taxon>Hypocreomycetidae</taxon>
        <taxon>Hypocreales</taxon>
        <taxon>Nectriaceae</taxon>
        <taxon>Fusarium</taxon>
    </lineage>
</organism>
<reference evidence="3 4" key="1">
    <citation type="journal article" date="2018" name="PLoS Pathog.">
        <title>Evolution of structural diversity of trichothecenes, a family of toxins produced by plant pathogenic and entomopathogenic fungi.</title>
        <authorList>
            <person name="Proctor R.H."/>
            <person name="McCormick S.P."/>
            <person name="Kim H.S."/>
            <person name="Cardoza R.E."/>
            <person name="Stanley A.M."/>
            <person name="Lindo L."/>
            <person name="Kelly A."/>
            <person name="Brown D.W."/>
            <person name="Lee T."/>
            <person name="Vaughan M.M."/>
            <person name="Alexander N.J."/>
            <person name="Busman M."/>
            <person name="Gutierrez S."/>
        </authorList>
    </citation>
    <scope>NUCLEOTIDE SEQUENCE [LARGE SCALE GENOMIC DNA]</scope>
    <source>
        <strain evidence="3 4">NRRL 20695</strain>
    </source>
</reference>
<protein>
    <recommendedName>
        <fullName evidence="5">Methyl-CpG-binding domain-containing protein 4</fullName>
    </recommendedName>
</protein>
<comment type="caution">
    <text evidence="3">The sequence shown here is derived from an EMBL/GenBank/DDBJ whole genome shotgun (WGS) entry which is preliminary data.</text>
</comment>
<dbReference type="InterPro" id="IPR011257">
    <property type="entry name" value="DNA_glycosylase"/>
</dbReference>
<dbReference type="OrthoDB" id="10265068at2759"/>
<evidence type="ECO:0000256" key="2">
    <source>
        <dbReference type="ARBA" id="ARBA00023242"/>
    </source>
</evidence>
<sequence>MSRFGHDVLSVFDVASSDQDFLADVIELSQSQATADFEELLQESLLAGAQNWNCLIECANFMRKTRRYDSYSTEAQDVLAYVGCVLDGRVPPPNSDSDLGSWDMTDRLIIRARELERDPEIRPPQIPGNNIDNQRLLQRPGPEAFSNTRNLFKTSPYWSDQPQNKIPNESRKWSVIPYSTFGLSKIHTSLAAQYGTLRESSLGGLTAEQGSPQDVAMGDKDNTLIGVKPNSVISPYFTGPSASTLVVQKRPPRGTVPSVPFAPLTSPDFGLIQERVACEPFWLLIAVTFLIKTKGIHAVPLFYKFKKRFPTPEDIACEANTEPIIEMIRHLGLANHRVALIQKYARGFLDDPPAAGKLSKVKKYDCRDIDFPSASGDNASFGDQGDDQDLEAWEIGHLTQGKYAIDSWRIFCRDELLGRAEDWKGKGREYEFQPEWMRVRPDDKELRAYLRWMWMKEGWEWDPITGERTVLREELRNAVNEGRVEYDDRGGLKVKDDPTDLSL</sequence>
<dbReference type="SUPFAM" id="SSF48150">
    <property type="entry name" value="DNA-glycosylase"/>
    <property type="match status" value="1"/>
</dbReference>
<proteinExistence type="predicted"/>
<dbReference type="InterPro" id="IPR045138">
    <property type="entry name" value="MeCP2/MBD4"/>
</dbReference>
<name>A0A395S5E6_9HYPO</name>
<comment type="subcellular location">
    <subcellularLocation>
        <location evidence="1">Nucleus</location>
    </subcellularLocation>
</comment>
<accession>A0A395S5E6</accession>
<evidence type="ECO:0000313" key="3">
    <source>
        <dbReference type="EMBL" id="RGP67279.1"/>
    </source>
</evidence>
<evidence type="ECO:0000313" key="4">
    <source>
        <dbReference type="Proteomes" id="UP000266234"/>
    </source>
</evidence>
<dbReference type="Gene3D" id="1.10.340.30">
    <property type="entry name" value="Hypothetical protein, domain 2"/>
    <property type="match status" value="1"/>
</dbReference>
<dbReference type="PANTHER" id="PTHR15074:SF0">
    <property type="entry name" value="METHYL-CPG-BINDING DOMAIN PROTEIN 4-LIKE PROTEIN"/>
    <property type="match status" value="1"/>
</dbReference>
<dbReference type="AlphaFoldDB" id="A0A395S5E6"/>
<dbReference type="GO" id="GO:0003677">
    <property type="term" value="F:DNA binding"/>
    <property type="evidence" value="ECO:0007669"/>
    <property type="project" value="InterPro"/>
</dbReference>
<evidence type="ECO:0000256" key="1">
    <source>
        <dbReference type="ARBA" id="ARBA00004123"/>
    </source>
</evidence>
<dbReference type="EMBL" id="PXOG01000209">
    <property type="protein sequence ID" value="RGP67279.1"/>
    <property type="molecule type" value="Genomic_DNA"/>
</dbReference>
<dbReference type="GO" id="GO:0003824">
    <property type="term" value="F:catalytic activity"/>
    <property type="evidence" value="ECO:0007669"/>
    <property type="project" value="InterPro"/>
</dbReference>
<dbReference type="GO" id="GO:0006281">
    <property type="term" value="P:DNA repair"/>
    <property type="evidence" value="ECO:0007669"/>
    <property type="project" value="InterPro"/>
</dbReference>
<dbReference type="GO" id="GO:0005634">
    <property type="term" value="C:nucleus"/>
    <property type="evidence" value="ECO:0007669"/>
    <property type="project" value="UniProtKB-SubCell"/>
</dbReference>
<evidence type="ECO:0008006" key="5">
    <source>
        <dbReference type="Google" id="ProtNLM"/>
    </source>
</evidence>